<evidence type="ECO:0000256" key="1">
    <source>
        <dbReference type="SAM" id="Coils"/>
    </source>
</evidence>
<comment type="caution">
    <text evidence="2">The sequence shown here is derived from an EMBL/GenBank/DDBJ whole genome shotgun (WGS) entry which is preliminary data.</text>
</comment>
<dbReference type="Proteomes" id="UP000239649">
    <property type="component" value="Unassembled WGS sequence"/>
</dbReference>
<evidence type="ECO:0000313" key="2">
    <source>
        <dbReference type="EMBL" id="PSC77067.1"/>
    </source>
</evidence>
<dbReference type="Pfam" id="PF05176">
    <property type="entry name" value="ATP-synt_10"/>
    <property type="match status" value="2"/>
</dbReference>
<dbReference type="AlphaFoldDB" id="A0A2P6VSL0"/>
<evidence type="ECO:0000313" key="3">
    <source>
        <dbReference type="Proteomes" id="UP000239649"/>
    </source>
</evidence>
<organism evidence="2 3">
    <name type="scientific">Micractinium conductrix</name>
    <dbReference type="NCBI Taxonomy" id="554055"/>
    <lineage>
        <taxon>Eukaryota</taxon>
        <taxon>Viridiplantae</taxon>
        <taxon>Chlorophyta</taxon>
        <taxon>core chlorophytes</taxon>
        <taxon>Trebouxiophyceae</taxon>
        <taxon>Chlorellales</taxon>
        <taxon>Chlorellaceae</taxon>
        <taxon>Chlorella clade</taxon>
        <taxon>Micractinium</taxon>
    </lineage>
</organism>
<name>A0A2P6VSL0_9CHLO</name>
<accession>A0A2P6VSL0</accession>
<dbReference type="STRING" id="554055.A0A2P6VSL0"/>
<dbReference type="PANTHER" id="PTHR28106">
    <property type="entry name" value="MITOCHONDRIAL ATPASE COMPLEX SUBUNIT ATP10"/>
    <property type="match status" value="1"/>
</dbReference>
<dbReference type="PANTHER" id="PTHR28106:SF1">
    <property type="entry name" value="MITOCHONDRIAL ATPASE COMPLEX SUBUNIT ATP10"/>
    <property type="match status" value="1"/>
</dbReference>
<dbReference type="GO" id="GO:0005743">
    <property type="term" value="C:mitochondrial inner membrane"/>
    <property type="evidence" value="ECO:0007669"/>
    <property type="project" value="TreeGrafter"/>
</dbReference>
<gene>
    <name evidence="2" type="primary">g737</name>
    <name evidence="2" type="ORF">C2E20_0737</name>
</gene>
<dbReference type="EMBL" id="LHPF02000001">
    <property type="protein sequence ID" value="PSC77067.1"/>
    <property type="molecule type" value="Genomic_DNA"/>
</dbReference>
<protein>
    <submittedName>
        <fullName evidence="2">Mitochondria isoform 1</fullName>
    </submittedName>
</protein>
<dbReference type="InterPro" id="IPR007849">
    <property type="entry name" value="ATP10"/>
</dbReference>
<reference evidence="2 3" key="1">
    <citation type="journal article" date="2018" name="Plant J.">
        <title>Genome sequences of Chlorella sorokiniana UTEX 1602 and Micractinium conductrix SAG 241.80: implications to maltose excretion by a green alga.</title>
        <authorList>
            <person name="Arriola M.B."/>
            <person name="Velmurugan N."/>
            <person name="Zhang Y."/>
            <person name="Plunkett M.H."/>
            <person name="Hondzo H."/>
            <person name="Barney B.M."/>
        </authorList>
    </citation>
    <scope>NUCLEOTIDE SEQUENCE [LARGE SCALE GENOMIC DNA]</scope>
    <source>
        <strain evidence="2 3">SAG 241.80</strain>
    </source>
</reference>
<feature type="coiled-coil region" evidence="1">
    <location>
        <begin position="268"/>
        <end position="302"/>
    </location>
</feature>
<keyword evidence="1" id="KW-0175">Coiled coil</keyword>
<sequence length="305" mass="32336">MALATLRQASGLRQLLPAAAQGAQLQQERGMQLFELFSKEQRAKRKAKLKEEINRGYFDDFKEFRVSKGKAFTAPERLVPAAHAPAFPSMQLVQSDGSPVVFPPPSAAAAAAAAADGSSGGGGGGAGAALQPAAASLVCLAFRAGAQPMLEAWARPWGERFAGQQGAAALYELALVEGVVMRTWPFRQILLRSGAAAARKYGYALPCYVLTRFGGGLEQLRSQLHLTNVLTAYVFLVDSQGRLRWRASGGPSEKELATLLRCTDELLAAEQKEAAQRTQLAAAAAEQQAAAAEEQQAQAAAEAPR</sequence>
<keyword evidence="3" id="KW-1185">Reference proteome</keyword>
<proteinExistence type="predicted"/>
<dbReference type="OrthoDB" id="17089at2759"/>
<dbReference type="GO" id="GO:0033615">
    <property type="term" value="P:mitochondrial proton-transporting ATP synthase complex assembly"/>
    <property type="evidence" value="ECO:0007669"/>
    <property type="project" value="TreeGrafter"/>
</dbReference>